<keyword evidence="4" id="KW-1185">Reference proteome</keyword>
<dbReference type="InterPro" id="IPR002931">
    <property type="entry name" value="Transglutaminase-like"/>
</dbReference>
<feature type="transmembrane region" description="Helical" evidence="1">
    <location>
        <begin position="530"/>
        <end position="549"/>
    </location>
</feature>
<dbReference type="RefSeq" id="WP_053552112.1">
    <property type="nucleotide sequence ID" value="NZ_CP010802.1"/>
</dbReference>
<feature type="transmembrane region" description="Helical" evidence="1">
    <location>
        <begin position="7"/>
        <end position="23"/>
    </location>
</feature>
<feature type="transmembrane region" description="Helical" evidence="1">
    <location>
        <begin position="29"/>
        <end position="45"/>
    </location>
</feature>
<feature type="transmembrane region" description="Helical" evidence="1">
    <location>
        <begin position="76"/>
        <end position="96"/>
    </location>
</feature>
<dbReference type="Gene3D" id="3.10.620.30">
    <property type="match status" value="1"/>
</dbReference>
<keyword evidence="1" id="KW-0472">Membrane</keyword>
<feature type="domain" description="Transglutaminase-like" evidence="2">
    <location>
        <begin position="400"/>
        <end position="471"/>
    </location>
</feature>
<sequence>MVSISTAIHTLCTLIALLGYALLVPYLDPAALLALPLALAAGIFGRVRGRTLLPAPAATLLSIAVFIFYASRISLAAVTGPVVNLLILLLSVRLAAEKKGRDYLQICVLALFALAASSLLSLSPVYFAALVAQVILVSVALVLLCFHNEAPALSLPRPLLRQVLTTALVLPLASLVLMFGFFVILPRTTHPLWNFLNPATGGTTGFSETVAPGTMADLAGDPSLAFRVQTEELPPEDLYWRGIVLDTLEGGVWSRGSEIPRRQERVAGGRLLEQVIFLEPKTDPFLPGLDLPVTIREIRSSGSGDAVFRATSPPRRRVRYRVLSRPGGVFESGSDSVRGIYLQLPEGISPRLRETARLLGRADESAAVKIARLEEFFAARHLTYATSDLPLSADPLDEFLFEKRRGYCEYFASSFALLLRLSGVPARLVGGYYGGTYNALGGYYAVAESRAHVWVEALDDAGRWVRHDPTRFADNPILFPGSREGRGVRALLDAAQFFWDRAIIGYDLDKQMELFGTANRSLRSLHFGEGSLGMFAWICGGILFVWGVVRGVPRLKATRGERLLRRYLQTVEKRFGKEAIRPGSGLEEIAGRTGDERCREFAAIYGGALYRDRPLEAEERRRLATLVRALRRRE</sequence>
<dbReference type="PANTHER" id="PTHR42736:SF1">
    <property type="entry name" value="PROTEIN-GLUTAMINE GAMMA-GLUTAMYLTRANSFERASE"/>
    <property type="match status" value="1"/>
</dbReference>
<dbReference type="InterPro" id="IPR021878">
    <property type="entry name" value="TgpA_N"/>
</dbReference>
<evidence type="ECO:0000259" key="2">
    <source>
        <dbReference type="SMART" id="SM00460"/>
    </source>
</evidence>
<dbReference type="AlphaFoldDB" id="A0A0M4D9J2"/>
<feature type="transmembrane region" description="Helical" evidence="1">
    <location>
        <begin position="126"/>
        <end position="146"/>
    </location>
</feature>
<dbReference type="SMART" id="SM00460">
    <property type="entry name" value="TGc"/>
    <property type="match status" value="1"/>
</dbReference>
<dbReference type="KEGG" id="des:DSOUD_3455"/>
<evidence type="ECO:0000313" key="4">
    <source>
        <dbReference type="Proteomes" id="UP000057158"/>
    </source>
</evidence>
<dbReference type="SUPFAM" id="SSF54001">
    <property type="entry name" value="Cysteine proteinases"/>
    <property type="match status" value="1"/>
</dbReference>
<dbReference type="Proteomes" id="UP000057158">
    <property type="component" value="Chromosome"/>
</dbReference>
<dbReference type="Pfam" id="PF01841">
    <property type="entry name" value="Transglut_core"/>
    <property type="match status" value="1"/>
</dbReference>
<protein>
    <recommendedName>
        <fullName evidence="2">Transglutaminase-like domain-containing protein</fullName>
    </recommendedName>
</protein>
<feature type="transmembrane region" description="Helical" evidence="1">
    <location>
        <begin position="167"/>
        <end position="185"/>
    </location>
</feature>
<keyword evidence="1" id="KW-1133">Transmembrane helix</keyword>
<accession>A0A0M4D9J2</accession>
<dbReference type="PATRIC" id="fig|1603606.3.peg.3716"/>
<dbReference type="STRING" id="1603606.DSOUD_3455"/>
<organism evidence="3 4">
    <name type="scientific">Desulfuromonas soudanensis</name>
    <dbReference type="NCBI Taxonomy" id="1603606"/>
    <lineage>
        <taxon>Bacteria</taxon>
        <taxon>Pseudomonadati</taxon>
        <taxon>Thermodesulfobacteriota</taxon>
        <taxon>Desulfuromonadia</taxon>
        <taxon>Desulfuromonadales</taxon>
        <taxon>Desulfuromonadaceae</taxon>
        <taxon>Desulfuromonas</taxon>
    </lineage>
</organism>
<dbReference type="InterPro" id="IPR052901">
    <property type="entry name" value="Bact_TGase-like"/>
</dbReference>
<dbReference type="Pfam" id="PF11992">
    <property type="entry name" value="TgpA_N"/>
    <property type="match status" value="1"/>
</dbReference>
<proteinExistence type="predicted"/>
<evidence type="ECO:0000313" key="3">
    <source>
        <dbReference type="EMBL" id="ALC18172.1"/>
    </source>
</evidence>
<dbReference type="EMBL" id="CP010802">
    <property type="protein sequence ID" value="ALC18172.1"/>
    <property type="molecule type" value="Genomic_DNA"/>
</dbReference>
<feature type="transmembrane region" description="Helical" evidence="1">
    <location>
        <begin position="103"/>
        <end position="120"/>
    </location>
</feature>
<keyword evidence="1" id="KW-0812">Transmembrane</keyword>
<reference evidence="3 4" key="1">
    <citation type="submission" date="2015-07" db="EMBL/GenBank/DDBJ databases">
        <title>Isolation and Genomic Characterization of a Novel Halophilic Metal-Reducing Deltaproteobacterium from the Deep Subsurface.</title>
        <authorList>
            <person name="Badalamenti J.P."/>
            <person name="Summers Z.M."/>
            <person name="Gralnick J.A."/>
            <person name="Bond D.R."/>
        </authorList>
    </citation>
    <scope>NUCLEOTIDE SEQUENCE [LARGE SCALE GENOMIC DNA]</scope>
    <source>
        <strain evidence="3 4">WTL</strain>
    </source>
</reference>
<gene>
    <name evidence="3" type="ORF">DSOUD_3455</name>
</gene>
<name>A0A0M4D9J2_9BACT</name>
<evidence type="ECO:0000256" key="1">
    <source>
        <dbReference type="SAM" id="Phobius"/>
    </source>
</evidence>
<dbReference type="InterPro" id="IPR038765">
    <property type="entry name" value="Papain-like_cys_pep_sf"/>
</dbReference>
<dbReference type="PANTHER" id="PTHR42736">
    <property type="entry name" value="PROTEIN-GLUTAMINE GAMMA-GLUTAMYLTRANSFERASE"/>
    <property type="match status" value="1"/>
</dbReference>
<feature type="transmembrane region" description="Helical" evidence="1">
    <location>
        <begin position="52"/>
        <end position="70"/>
    </location>
</feature>
<dbReference type="OrthoDB" id="9804872at2"/>